<name>A0ABT1IKY3_9PSEU</name>
<keyword evidence="2" id="KW-1185">Reference proteome</keyword>
<dbReference type="InterPro" id="IPR032724">
    <property type="entry name" value="SCP1.201-like"/>
</dbReference>
<evidence type="ECO:0000313" key="1">
    <source>
        <dbReference type="EMBL" id="MCP2273311.1"/>
    </source>
</evidence>
<reference evidence="1 2" key="1">
    <citation type="submission" date="2022-06" db="EMBL/GenBank/DDBJ databases">
        <title>Genomic Encyclopedia of Archaeal and Bacterial Type Strains, Phase II (KMG-II): from individual species to whole genera.</title>
        <authorList>
            <person name="Goeker M."/>
        </authorList>
    </citation>
    <scope>NUCLEOTIDE SEQUENCE [LARGE SCALE GENOMIC DNA]</scope>
    <source>
        <strain evidence="1 2">DSM 44255</strain>
    </source>
</reference>
<gene>
    <name evidence="1" type="ORF">LV75_005840</name>
</gene>
<proteinExistence type="predicted"/>
<organism evidence="1 2">
    <name type="scientific">Actinokineospora diospyrosa</name>
    <dbReference type="NCBI Taxonomy" id="103728"/>
    <lineage>
        <taxon>Bacteria</taxon>
        <taxon>Bacillati</taxon>
        <taxon>Actinomycetota</taxon>
        <taxon>Actinomycetes</taxon>
        <taxon>Pseudonocardiales</taxon>
        <taxon>Pseudonocardiaceae</taxon>
        <taxon>Actinokineospora</taxon>
    </lineage>
</organism>
<dbReference type="EMBL" id="JAMTCO010000016">
    <property type="protein sequence ID" value="MCP2273311.1"/>
    <property type="molecule type" value="Genomic_DNA"/>
</dbReference>
<sequence>MSAADVEVKVAVHMRDNAISEVTLAINNIPCVGEWGCDALVPRILPRGYTLTIHGSGGFHAVYRGEASP</sequence>
<dbReference type="Proteomes" id="UP001205185">
    <property type="component" value="Unassembled WGS sequence"/>
</dbReference>
<comment type="caution">
    <text evidence="1">The sequence shown here is derived from an EMBL/GenBank/DDBJ whole genome shotgun (WGS) entry which is preliminary data.</text>
</comment>
<accession>A0ABT1IKY3</accession>
<protein>
    <submittedName>
        <fullName evidence="1">SCP1.201-like deaminase</fullName>
    </submittedName>
</protein>
<dbReference type="Pfam" id="PF14428">
    <property type="entry name" value="DddA-like"/>
    <property type="match status" value="1"/>
</dbReference>
<evidence type="ECO:0000313" key="2">
    <source>
        <dbReference type="Proteomes" id="UP001205185"/>
    </source>
</evidence>